<evidence type="ECO:0000313" key="6">
    <source>
        <dbReference type="RefSeq" id="XP_015518413.1"/>
    </source>
</evidence>
<dbReference type="RefSeq" id="XP_015518413.1">
    <property type="nucleotide sequence ID" value="XM_015662927.1"/>
</dbReference>
<dbReference type="OrthoDB" id="539213at2759"/>
<dbReference type="SUPFAM" id="SSF47769">
    <property type="entry name" value="SAM/Pointed domain"/>
    <property type="match status" value="1"/>
</dbReference>
<keyword evidence="2 3" id="KW-0040">ANK repeat</keyword>
<feature type="repeat" description="ANK" evidence="3">
    <location>
        <begin position="70"/>
        <end position="102"/>
    </location>
</feature>
<dbReference type="Proteomes" id="UP000829291">
    <property type="component" value="Chromosome 2"/>
</dbReference>
<keyword evidence="5" id="KW-1185">Reference proteome</keyword>
<name>A0A6J0BWF3_NEOLC</name>
<evidence type="ECO:0000256" key="2">
    <source>
        <dbReference type="ARBA" id="ARBA00023043"/>
    </source>
</evidence>
<evidence type="ECO:0000256" key="3">
    <source>
        <dbReference type="PROSITE-ProRule" id="PRU00023"/>
    </source>
</evidence>
<dbReference type="InParanoid" id="A0A6J0BWF3"/>
<dbReference type="PANTHER" id="PTHR24173:SF74">
    <property type="entry name" value="ANKYRIN REPEAT DOMAIN-CONTAINING PROTEIN 16"/>
    <property type="match status" value="1"/>
</dbReference>
<feature type="domain" description="SAM" evidence="4">
    <location>
        <begin position="422"/>
        <end position="470"/>
    </location>
</feature>
<dbReference type="SMART" id="SM00248">
    <property type="entry name" value="ANK"/>
    <property type="match status" value="3"/>
</dbReference>
<dbReference type="PROSITE" id="PS50297">
    <property type="entry name" value="ANK_REP_REGION"/>
    <property type="match status" value="1"/>
</dbReference>
<dbReference type="SUPFAM" id="SSF48403">
    <property type="entry name" value="Ankyrin repeat"/>
    <property type="match status" value="1"/>
</dbReference>
<accession>A0A6J0BWF3</accession>
<organism evidence="5 6">
    <name type="scientific">Neodiprion lecontei</name>
    <name type="common">Redheaded pine sawfly</name>
    <dbReference type="NCBI Taxonomy" id="441921"/>
    <lineage>
        <taxon>Eukaryota</taxon>
        <taxon>Metazoa</taxon>
        <taxon>Ecdysozoa</taxon>
        <taxon>Arthropoda</taxon>
        <taxon>Hexapoda</taxon>
        <taxon>Insecta</taxon>
        <taxon>Pterygota</taxon>
        <taxon>Neoptera</taxon>
        <taxon>Endopterygota</taxon>
        <taxon>Hymenoptera</taxon>
        <taxon>Tenthredinoidea</taxon>
        <taxon>Diprionidae</taxon>
        <taxon>Diprioninae</taxon>
        <taxon>Neodiprion</taxon>
    </lineage>
</organism>
<proteinExistence type="predicted"/>
<dbReference type="AlphaFoldDB" id="A0A6J0BWF3"/>
<reference evidence="6" key="1">
    <citation type="submission" date="2025-04" db="UniProtKB">
        <authorList>
            <consortium name="RefSeq"/>
        </authorList>
    </citation>
    <scope>IDENTIFICATION</scope>
    <source>
        <tissue evidence="7">Thorax and Abdomen</tissue>
        <tissue evidence="6">Whole body</tissue>
    </source>
</reference>
<gene>
    <name evidence="6 7" type="primary">LOC107223288</name>
</gene>
<dbReference type="Pfam" id="PF12796">
    <property type="entry name" value="Ank_2"/>
    <property type="match status" value="1"/>
</dbReference>
<keyword evidence="1" id="KW-0677">Repeat</keyword>
<evidence type="ECO:0000256" key="1">
    <source>
        <dbReference type="ARBA" id="ARBA00022737"/>
    </source>
</evidence>
<dbReference type="InterPro" id="IPR036770">
    <property type="entry name" value="Ankyrin_rpt-contain_sf"/>
</dbReference>
<dbReference type="PANTHER" id="PTHR24173">
    <property type="entry name" value="ANKYRIN REPEAT CONTAINING"/>
    <property type="match status" value="1"/>
</dbReference>
<dbReference type="InterPro" id="IPR013761">
    <property type="entry name" value="SAM/pointed_sf"/>
</dbReference>
<dbReference type="InterPro" id="IPR001660">
    <property type="entry name" value="SAM"/>
</dbReference>
<dbReference type="Gene3D" id="1.25.40.20">
    <property type="entry name" value="Ankyrin repeat-containing domain"/>
    <property type="match status" value="1"/>
</dbReference>
<evidence type="ECO:0000259" key="4">
    <source>
        <dbReference type="Pfam" id="PF00536"/>
    </source>
</evidence>
<dbReference type="RefSeq" id="XP_046588498.1">
    <property type="nucleotide sequence ID" value="XM_046732542.1"/>
</dbReference>
<dbReference type="Pfam" id="PF00536">
    <property type="entry name" value="SAM_1"/>
    <property type="match status" value="1"/>
</dbReference>
<dbReference type="Gene3D" id="1.10.150.50">
    <property type="entry name" value="Transcription Factor, Ets-1"/>
    <property type="match status" value="1"/>
</dbReference>
<evidence type="ECO:0000313" key="5">
    <source>
        <dbReference type="Proteomes" id="UP000829291"/>
    </source>
</evidence>
<dbReference type="InterPro" id="IPR002110">
    <property type="entry name" value="Ankyrin_rpt"/>
</dbReference>
<dbReference type="KEGG" id="nlo:107223288"/>
<dbReference type="GeneID" id="107223288"/>
<sequence>MSAIKRQKVSSLGLDVELRKILQKNEYSLNAVNNYGDSLLHVSASNGCTESVRDILKKNHNCNIDRKNKFGWTPLMQAVRANKLQTVEVLIEYGADLTQRNYLGTSILTLAAGISHEMFETIYKAHTSMLANSVHDDVTPLCVAAMRNDKKLFFKLLSLGLKVEDESVYTHLVMRQSIFPEIRALAKSQCDVNDYWNNTSDNISIKKESGSTNDGYCRDKISNNIKSTGLAPRSSTIISSEERNLKLKPELVNDKVMTKEVKPPNINLLYVKELYYENKAVISPNLIYNLDSWFAKSPNLISASSPIQKPTKKVDCTFYRPKQKQRTIFTFDKPPDSHMLALPLQRTHDIHSLTSKITDHSRKDQINLTFEPQFSPPRSPCLPLDFEDEDICGEDTPTPPHYKTPPRGMVLNSEQAKLVTVLKQFELAHHISTFLAEEVDMSLFLTLNDQDLIEIGIVSDRDRKALLAVVDAYTKHKKY</sequence>
<dbReference type="PROSITE" id="PS50088">
    <property type="entry name" value="ANK_REPEAT"/>
    <property type="match status" value="1"/>
</dbReference>
<protein>
    <submittedName>
        <fullName evidence="6 7">Uncharacterized protein LOC107223288</fullName>
    </submittedName>
</protein>
<evidence type="ECO:0000313" key="7">
    <source>
        <dbReference type="RefSeq" id="XP_046588498.1"/>
    </source>
</evidence>